<dbReference type="GO" id="GO:0016020">
    <property type="term" value="C:membrane"/>
    <property type="evidence" value="ECO:0007669"/>
    <property type="project" value="UniProtKB-SubCell"/>
</dbReference>
<dbReference type="InterPro" id="IPR000832">
    <property type="entry name" value="GPCR_2_secretin-like"/>
</dbReference>
<evidence type="ECO:0000313" key="7">
    <source>
        <dbReference type="EnsemblMetazoa" id="MESCA003308-PA"/>
    </source>
</evidence>
<feature type="domain" description="G-protein coupled receptors family 2 profile 2" evidence="6">
    <location>
        <begin position="1"/>
        <end position="73"/>
    </location>
</feature>
<reference evidence="8" key="1">
    <citation type="submission" date="2013-02" db="EMBL/GenBank/DDBJ databases">
        <authorList>
            <person name="Hughes D."/>
        </authorList>
    </citation>
    <scope>NUCLEOTIDE SEQUENCE</scope>
    <source>
        <strain>Durham</strain>
        <strain evidence="8">NC isolate 2 -- Noor lab</strain>
    </source>
</reference>
<sequence>MAYAWGVPLILTAVALIMDRIPKTEGDNILRPRFGEVRCWFVDDLAILAYFFGPVGVLLVINILLFLSTARQLTCGLWKHDDVKSTSER</sequence>
<dbReference type="PANTHER" id="PTHR46953:SF1">
    <property type="entry name" value="G-PROTEIN COUPLED RECEPTOR MTH-LIKE 1-RELATED"/>
    <property type="match status" value="1"/>
</dbReference>
<keyword evidence="4 5" id="KW-0472">Membrane</keyword>
<keyword evidence="8" id="KW-1185">Reference proteome</keyword>
<evidence type="ECO:0000313" key="8">
    <source>
        <dbReference type="Proteomes" id="UP000015102"/>
    </source>
</evidence>
<keyword evidence="2 5" id="KW-0812">Transmembrane</keyword>
<evidence type="ECO:0000256" key="5">
    <source>
        <dbReference type="SAM" id="Phobius"/>
    </source>
</evidence>
<organism evidence="7 8">
    <name type="scientific">Megaselia scalaris</name>
    <name type="common">Humpbacked fly</name>
    <name type="synonym">Phora scalaris</name>
    <dbReference type="NCBI Taxonomy" id="36166"/>
    <lineage>
        <taxon>Eukaryota</taxon>
        <taxon>Metazoa</taxon>
        <taxon>Ecdysozoa</taxon>
        <taxon>Arthropoda</taxon>
        <taxon>Hexapoda</taxon>
        <taxon>Insecta</taxon>
        <taxon>Pterygota</taxon>
        <taxon>Neoptera</taxon>
        <taxon>Endopterygota</taxon>
        <taxon>Diptera</taxon>
        <taxon>Brachycera</taxon>
        <taxon>Muscomorpha</taxon>
        <taxon>Platypezoidea</taxon>
        <taxon>Phoridae</taxon>
        <taxon>Megaseliini</taxon>
        <taxon>Megaselia</taxon>
    </lineage>
</organism>
<evidence type="ECO:0000256" key="3">
    <source>
        <dbReference type="ARBA" id="ARBA00022989"/>
    </source>
</evidence>
<accession>T1GIM5</accession>
<comment type="subcellular location">
    <subcellularLocation>
        <location evidence="1">Membrane</location>
        <topology evidence="1">Multi-pass membrane protein</topology>
    </subcellularLocation>
</comment>
<dbReference type="EMBL" id="CAQQ02391307">
    <property type="status" value="NOT_ANNOTATED_CDS"/>
    <property type="molecule type" value="Genomic_DNA"/>
</dbReference>
<evidence type="ECO:0000256" key="1">
    <source>
        <dbReference type="ARBA" id="ARBA00004141"/>
    </source>
</evidence>
<proteinExistence type="predicted"/>
<dbReference type="InterPro" id="IPR052808">
    <property type="entry name" value="GPCR_Mth-like"/>
</dbReference>
<dbReference type="EnsemblMetazoa" id="MESCA003308-RA">
    <property type="protein sequence ID" value="MESCA003308-PA"/>
    <property type="gene ID" value="MESCA003308"/>
</dbReference>
<reference evidence="7" key="2">
    <citation type="submission" date="2015-06" db="UniProtKB">
        <authorList>
            <consortium name="EnsemblMetazoa"/>
        </authorList>
    </citation>
    <scope>IDENTIFICATION</scope>
</reference>
<evidence type="ECO:0000259" key="6">
    <source>
        <dbReference type="PROSITE" id="PS50261"/>
    </source>
</evidence>
<dbReference type="Pfam" id="PF00002">
    <property type="entry name" value="7tm_2"/>
    <property type="match status" value="1"/>
</dbReference>
<evidence type="ECO:0000256" key="4">
    <source>
        <dbReference type="ARBA" id="ARBA00023136"/>
    </source>
</evidence>
<protein>
    <recommendedName>
        <fullName evidence="6">G-protein coupled receptors family 2 profile 2 domain-containing protein</fullName>
    </recommendedName>
</protein>
<feature type="transmembrane region" description="Helical" evidence="5">
    <location>
        <begin position="45"/>
        <end position="67"/>
    </location>
</feature>
<dbReference type="AlphaFoldDB" id="T1GIM5"/>
<name>T1GIM5_MEGSC</name>
<dbReference type="STRING" id="36166.T1GIM5"/>
<dbReference type="PROSITE" id="PS50261">
    <property type="entry name" value="G_PROTEIN_RECEP_F2_4"/>
    <property type="match status" value="1"/>
</dbReference>
<keyword evidence="3 5" id="KW-1133">Transmembrane helix</keyword>
<evidence type="ECO:0000256" key="2">
    <source>
        <dbReference type="ARBA" id="ARBA00022692"/>
    </source>
</evidence>
<dbReference type="GO" id="GO:0007166">
    <property type="term" value="P:cell surface receptor signaling pathway"/>
    <property type="evidence" value="ECO:0007669"/>
    <property type="project" value="InterPro"/>
</dbReference>
<dbReference type="Proteomes" id="UP000015102">
    <property type="component" value="Unassembled WGS sequence"/>
</dbReference>
<dbReference type="Gene3D" id="1.20.1070.10">
    <property type="entry name" value="Rhodopsin 7-helix transmembrane proteins"/>
    <property type="match status" value="1"/>
</dbReference>
<dbReference type="InterPro" id="IPR017981">
    <property type="entry name" value="GPCR_2-like_7TM"/>
</dbReference>
<dbReference type="PANTHER" id="PTHR46953">
    <property type="entry name" value="G-PROTEIN COUPLED RECEPTOR MTH-LIKE 1-RELATED"/>
    <property type="match status" value="1"/>
</dbReference>
<dbReference type="GO" id="GO:0004930">
    <property type="term" value="F:G protein-coupled receptor activity"/>
    <property type="evidence" value="ECO:0007669"/>
    <property type="project" value="InterPro"/>
</dbReference>
<dbReference type="HOGENOM" id="CLU_2457343_0_0_1"/>